<dbReference type="EMBL" id="CH445328">
    <property type="protein sequence ID" value="EAT89571.1"/>
    <property type="molecule type" value="Genomic_DNA"/>
</dbReference>
<evidence type="ECO:0000313" key="1">
    <source>
        <dbReference type="EMBL" id="EAT89571.1"/>
    </source>
</evidence>
<dbReference type="Proteomes" id="UP000001055">
    <property type="component" value="Unassembled WGS sequence"/>
</dbReference>
<sequence>MESLEPGWGRRGLECTGCHKQLHVFEQDHGRYRHINGNSEVDEVKFAYLGTGVDLG</sequence>
<organism evidence="1 2">
    <name type="scientific">Phaeosphaeria nodorum (strain SN15 / ATCC MYA-4574 / FGSC 10173)</name>
    <name type="common">Glume blotch fungus</name>
    <name type="synonym">Parastagonospora nodorum</name>
    <dbReference type="NCBI Taxonomy" id="321614"/>
    <lineage>
        <taxon>Eukaryota</taxon>
        <taxon>Fungi</taxon>
        <taxon>Dikarya</taxon>
        <taxon>Ascomycota</taxon>
        <taxon>Pezizomycotina</taxon>
        <taxon>Dothideomycetes</taxon>
        <taxon>Pleosporomycetidae</taxon>
        <taxon>Pleosporales</taxon>
        <taxon>Pleosporineae</taxon>
        <taxon>Phaeosphaeriaceae</taxon>
        <taxon>Parastagonospora</taxon>
    </lineage>
</organism>
<dbReference type="HOGENOM" id="CLU_3014950_0_0_1"/>
<accession>Q0UZH4</accession>
<reference evidence="2" key="1">
    <citation type="journal article" date="2007" name="Plant Cell">
        <title>Dothideomycete-plant interactions illuminated by genome sequencing and EST analysis of the wheat pathogen Stagonospora nodorum.</title>
        <authorList>
            <person name="Hane J.K."/>
            <person name="Lowe R.G."/>
            <person name="Solomon P.S."/>
            <person name="Tan K.C."/>
            <person name="Schoch C.L."/>
            <person name="Spatafora J.W."/>
            <person name="Crous P.W."/>
            <person name="Kodira C."/>
            <person name="Birren B.W."/>
            <person name="Galagan J.E."/>
            <person name="Torriani S.F."/>
            <person name="McDonald B.A."/>
            <person name="Oliver R.P."/>
        </authorList>
    </citation>
    <scope>NUCLEOTIDE SEQUENCE [LARGE SCALE GENOMIC DNA]</scope>
    <source>
        <strain evidence="2">SN15 / ATCC MYA-4574 / FGSC 10173</strain>
    </source>
</reference>
<gene>
    <name evidence="1" type="ORF">SNOG_02840</name>
</gene>
<dbReference type="GeneID" id="5970290"/>
<name>Q0UZH4_PHANO</name>
<dbReference type="InParanoid" id="Q0UZH4"/>
<protein>
    <submittedName>
        <fullName evidence="1">Uncharacterized protein</fullName>
    </submittedName>
</protein>
<proteinExistence type="predicted"/>
<dbReference type="KEGG" id="pno:SNOG_02840"/>
<evidence type="ECO:0000313" key="2">
    <source>
        <dbReference type="Proteomes" id="UP000001055"/>
    </source>
</evidence>
<dbReference type="RefSeq" id="XP_001793433.1">
    <property type="nucleotide sequence ID" value="XM_001793381.1"/>
</dbReference>
<dbReference type="AlphaFoldDB" id="Q0UZH4"/>